<dbReference type="KEGG" id="niy:FQ775_16185"/>
<organism evidence="3 4">
    <name type="scientific">Nitratireductor mangrovi</name>
    <dbReference type="NCBI Taxonomy" id="2599600"/>
    <lineage>
        <taxon>Bacteria</taxon>
        <taxon>Pseudomonadati</taxon>
        <taxon>Pseudomonadota</taxon>
        <taxon>Alphaproteobacteria</taxon>
        <taxon>Hyphomicrobiales</taxon>
        <taxon>Phyllobacteriaceae</taxon>
        <taxon>Nitratireductor</taxon>
    </lineage>
</organism>
<name>A0A5B8L2M9_9HYPH</name>
<reference evidence="3" key="1">
    <citation type="submission" date="2020-04" db="EMBL/GenBank/DDBJ databases">
        <title>Nitratireductor sp. nov. isolated from mangrove soil.</title>
        <authorList>
            <person name="Ye Y."/>
        </authorList>
    </citation>
    <scope>NUCLEOTIDE SEQUENCE</scope>
    <source>
        <strain evidence="3">SY7</strain>
    </source>
</reference>
<sequence length="89" mass="9212">MRLLALSLIVSTAVAAGMSGSAHGEAPPKQSPVAMTDDLAASAGKGDATLAWVDPVVTGPVSPEFKRRQKELGCAEADWPHIPRGCFPD</sequence>
<dbReference type="AlphaFoldDB" id="A0A5B8L2M9"/>
<evidence type="ECO:0000256" key="1">
    <source>
        <dbReference type="SAM" id="MobiDB-lite"/>
    </source>
</evidence>
<dbReference type="EMBL" id="CP042301">
    <property type="protein sequence ID" value="QDZ01788.1"/>
    <property type="molecule type" value="Genomic_DNA"/>
</dbReference>
<dbReference type="Proteomes" id="UP000321389">
    <property type="component" value="Chromosome"/>
</dbReference>
<evidence type="ECO:0000256" key="2">
    <source>
        <dbReference type="SAM" id="SignalP"/>
    </source>
</evidence>
<dbReference type="RefSeq" id="WP_146300429.1">
    <property type="nucleotide sequence ID" value="NZ_CP042301.2"/>
</dbReference>
<feature type="chain" id="PRO_5022956449" evidence="2">
    <location>
        <begin position="16"/>
        <end position="89"/>
    </location>
</feature>
<protein>
    <submittedName>
        <fullName evidence="3">Uncharacterized protein</fullName>
    </submittedName>
</protein>
<keyword evidence="2" id="KW-0732">Signal</keyword>
<dbReference type="OrthoDB" id="8100594at2"/>
<evidence type="ECO:0000313" key="3">
    <source>
        <dbReference type="EMBL" id="QDZ01788.1"/>
    </source>
</evidence>
<gene>
    <name evidence="3" type="ORF">FQ775_16185</name>
</gene>
<feature type="region of interest" description="Disordered" evidence="1">
    <location>
        <begin position="19"/>
        <end position="40"/>
    </location>
</feature>
<accession>A0A5B8L2M9</accession>
<evidence type="ECO:0000313" key="4">
    <source>
        <dbReference type="Proteomes" id="UP000321389"/>
    </source>
</evidence>
<proteinExistence type="predicted"/>
<keyword evidence="4" id="KW-1185">Reference proteome</keyword>
<feature type="signal peptide" evidence="2">
    <location>
        <begin position="1"/>
        <end position="15"/>
    </location>
</feature>